<feature type="compositionally biased region" description="Pro residues" evidence="1">
    <location>
        <begin position="47"/>
        <end position="60"/>
    </location>
</feature>
<proteinExistence type="predicted"/>
<dbReference type="AlphaFoldDB" id="A0A1E1JRJ3"/>
<reference evidence="3" key="1">
    <citation type="submission" date="2016-03" db="EMBL/GenBank/DDBJ databases">
        <authorList>
            <person name="Ploux O."/>
        </authorList>
    </citation>
    <scope>NUCLEOTIDE SEQUENCE [LARGE SCALE GENOMIC DNA]</scope>
    <source>
        <strain evidence="3">UK7</strain>
    </source>
</reference>
<feature type="compositionally biased region" description="Low complexity" evidence="1">
    <location>
        <begin position="36"/>
        <end position="45"/>
    </location>
</feature>
<feature type="compositionally biased region" description="Basic and acidic residues" evidence="1">
    <location>
        <begin position="61"/>
        <end position="70"/>
    </location>
</feature>
<dbReference type="InParanoid" id="A0A1E1JRJ3"/>
<evidence type="ECO:0000256" key="1">
    <source>
        <dbReference type="SAM" id="MobiDB-lite"/>
    </source>
</evidence>
<evidence type="ECO:0000313" key="3">
    <source>
        <dbReference type="Proteomes" id="UP000178129"/>
    </source>
</evidence>
<sequence length="210" mass="23631">MQSPTPRRDNSDLSLGERRGKSDLARFSLDLSWARAASDSARSRAYPSPPMSGSPPLPPRRNPDSSDRGHGVYGSGGQDVYRGMPAPMEHMEQRGQVVRSYVPEHVPSMSYPGQYRSNHMPVAPMQYQQTLPQLPLQQQQQHHQMHGFPPHPQQITQPFSVPDRPLIREPAEFHSPKQQRKTKGHVASACVPCKRAHLRYVPLIHNPDAC</sequence>
<dbReference type="Proteomes" id="UP000178129">
    <property type="component" value="Unassembled WGS sequence"/>
</dbReference>
<name>A0A1E1JRJ3_9HELO</name>
<protein>
    <submittedName>
        <fullName evidence="2">Uncharacterized protein</fullName>
    </submittedName>
</protein>
<organism evidence="2 3">
    <name type="scientific">Rhynchosporium graminicola</name>
    <dbReference type="NCBI Taxonomy" id="2792576"/>
    <lineage>
        <taxon>Eukaryota</taxon>
        <taxon>Fungi</taxon>
        <taxon>Dikarya</taxon>
        <taxon>Ascomycota</taxon>
        <taxon>Pezizomycotina</taxon>
        <taxon>Leotiomycetes</taxon>
        <taxon>Helotiales</taxon>
        <taxon>Ploettnerulaceae</taxon>
        <taxon>Rhynchosporium</taxon>
    </lineage>
</organism>
<accession>A0A1E1JRJ3</accession>
<gene>
    <name evidence="2" type="ORF">RCO7_12029</name>
</gene>
<dbReference type="EMBL" id="FJUW01000002">
    <property type="protein sequence ID" value="CZS88467.1"/>
    <property type="molecule type" value="Genomic_DNA"/>
</dbReference>
<feature type="region of interest" description="Disordered" evidence="1">
    <location>
        <begin position="36"/>
        <end position="84"/>
    </location>
</feature>
<evidence type="ECO:0000313" key="2">
    <source>
        <dbReference type="EMBL" id="CZS88467.1"/>
    </source>
</evidence>
<comment type="caution">
    <text evidence="2">The sequence shown here is derived from an EMBL/GenBank/DDBJ whole genome shotgun (WGS) entry which is preliminary data.</text>
</comment>
<feature type="region of interest" description="Disordered" evidence="1">
    <location>
        <begin position="1"/>
        <end position="21"/>
    </location>
</feature>
<keyword evidence="3" id="KW-1185">Reference proteome</keyword>